<evidence type="ECO:0000313" key="2">
    <source>
        <dbReference type="EMBL" id="OGY45305.1"/>
    </source>
</evidence>
<sequence length="183" mass="20386">MIKHKEQRVGIFVDVANMYHSAKNLYHAKVNFKEVLRQAVAGRKLIRAIAYAIRSESEEEKGFFGALGGQGFEVKAKDLQVFAGGAKKADWDVGIAIDAIKMADKLDCIILVSGDGDYAPLVTYLKENKGCQVEILAFGKTTSSKLVDLIDDFTDLGQDPKKYLITDERKFKLIPDISRLTKR</sequence>
<evidence type="ECO:0000259" key="1">
    <source>
        <dbReference type="Pfam" id="PF01936"/>
    </source>
</evidence>
<dbReference type="Pfam" id="PF01936">
    <property type="entry name" value="NYN"/>
    <property type="match status" value="1"/>
</dbReference>
<name>A0A1G1XYZ5_9BACT</name>
<dbReference type="InterPro" id="IPR021139">
    <property type="entry name" value="NYN"/>
</dbReference>
<dbReference type="Gene3D" id="3.40.50.1010">
    <property type="entry name" value="5'-nuclease"/>
    <property type="match status" value="1"/>
</dbReference>
<organism evidence="2 3">
    <name type="scientific">Candidatus Buchananbacteria bacterium RIFCSPHIGHO2_01_FULL_39_14</name>
    <dbReference type="NCBI Taxonomy" id="1797532"/>
    <lineage>
        <taxon>Bacteria</taxon>
        <taxon>Candidatus Buchananiibacteriota</taxon>
    </lineage>
</organism>
<protein>
    <recommendedName>
        <fullName evidence="1">NYN domain-containing protein</fullName>
    </recommendedName>
</protein>
<dbReference type="EMBL" id="MHIB01000003">
    <property type="protein sequence ID" value="OGY45305.1"/>
    <property type="molecule type" value="Genomic_DNA"/>
</dbReference>
<dbReference type="InterPro" id="IPR047140">
    <property type="entry name" value="LabA"/>
</dbReference>
<gene>
    <name evidence="2" type="ORF">A2729_00490</name>
</gene>
<dbReference type="AlphaFoldDB" id="A0A1G1XYZ5"/>
<feature type="domain" description="NYN" evidence="1">
    <location>
        <begin position="8"/>
        <end position="156"/>
    </location>
</feature>
<dbReference type="CDD" id="cd10911">
    <property type="entry name" value="PIN_LabA"/>
    <property type="match status" value="1"/>
</dbReference>
<dbReference type="Proteomes" id="UP000178930">
    <property type="component" value="Unassembled WGS sequence"/>
</dbReference>
<proteinExistence type="predicted"/>
<reference evidence="2 3" key="1">
    <citation type="journal article" date="2016" name="Nat. Commun.">
        <title>Thousands of microbial genomes shed light on interconnected biogeochemical processes in an aquifer system.</title>
        <authorList>
            <person name="Anantharaman K."/>
            <person name="Brown C.T."/>
            <person name="Hug L.A."/>
            <person name="Sharon I."/>
            <person name="Castelle C.J."/>
            <person name="Probst A.J."/>
            <person name="Thomas B.C."/>
            <person name="Singh A."/>
            <person name="Wilkins M.J."/>
            <person name="Karaoz U."/>
            <person name="Brodie E.L."/>
            <person name="Williams K.H."/>
            <person name="Hubbard S.S."/>
            <person name="Banfield J.F."/>
        </authorList>
    </citation>
    <scope>NUCLEOTIDE SEQUENCE [LARGE SCALE GENOMIC DNA]</scope>
</reference>
<dbReference type="STRING" id="1797532.A2729_00490"/>
<evidence type="ECO:0000313" key="3">
    <source>
        <dbReference type="Proteomes" id="UP000178930"/>
    </source>
</evidence>
<dbReference type="PANTHER" id="PTHR35458:SF8">
    <property type="entry name" value="SLR0650 PROTEIN"/>
    <property type="match status" value="1"/>
</dbReference>
<dbReference type="PANTHER" id="PTHR35458">
    <property type="entry name" value="SLR0755 PROTEIN"/>
    <property type="match status" value="1"/>
</dbReference>
<comment type="caution">
    <text evidence="2">The sequence shown here is derived from an EMBL/GenBank/DDBJ whole genome shotgun (WGS) entry which is preliminary data.</text>
</comment>
<dbReference type="GO" id="GO:0004540">
    <property type="term" value="F:RNA nuclease activity"/>
    <property type="evidence" value="ECO:0007669"/>
    <property type="project" value="InterPro"/>
</dbReference>
<accession>A0A1G1XYZ5</accession>